<dbReference type="PROSITE" id="PS51257">
    <property type="entry name" value="PROKAR_LIPOPROTEIN"/>
    <property type="match status" value="1"/>
</dbReference>
<dbReference type="Proteomes" id="UP000253426">
    <property type="component" value="Unassembled WGS sequence"/>
</dbReference>
<gene>
    <name evidence="1" type="ORF">DES53_11313</name>
</gene>
<evidence type="ECO:0000313" key="2">
    <source>
        <dbReference type="Proteomes" id="UP000253426"/>
    </source>
</evidence>
<dbReference type="RefSeq" id="WP_113961337.1">
    <property type="nucleotide sequence ID" value="NZ_QNRR01000013.1"/>
</dbReference>
<dbReference type="AlphaFoldDB" id="A0A366H8D9"/>
<sequence length="137" mass="15386">MSVNLFRFGSVLHAVAVLALAVLVSCGTTARHYKGKEGTTDADGDIICMKHRQKVIEVDGYRQSDEICVLPDPDYIKWRIAFPMPRPLGVSSTRSAFYVEPVHYIYCSACEEAIKVKMEEEKKRRRTLSKFGLKTGG</sequence>
<comment type="caution">
    <text evidence="1">The sequence shown here is derived from an EMBL/GenBank/DDBJ whole genome shotgun (WGS) entry which is preliminary data.</text>
</comment>
<name>A0A366H8D9_9BACT</name>
<accession>A0A366H8D9</accession>
<evidence type="ECO:0000313" key="1">
    <source>
        <dbReference type="EMBL" id="RBP37631.1"/>
    </source>
</evidence>
<proteinExistence type="predicted"/>
<organism evidence="1 2">
    <name type="scientific">Roseimicrobium gellanilyticum</name>
    <dbReference type="NCBI Taxonomy" id="748857"/>
    <lineage>
        <taxon>Bacteria</taxon>
        <taxon>Pseudomonadati</taxon>
        <taxon>Verrucomicrobiota</taxon>
        <taxon>Verrucomicrobiia</taxon>
        <taxon>Verrucomicrobiales</taxon>
        <taxon>Verrucomicrobiaceae</taxon>
        <taxon>Roseimicrobium</taxon>
    </lineage>
</organism>
<keyword evidence="2" id="KW-1185">Reference proteome</keyword>
<dbReference type="EMBL" id="QNRR01000013">
    <property type="protein sequence ID" value="RBP37631.1"/>
    <property type="molecule type" value="Genomic_DNA"/>
</dbReference>
<reference evidence="1 2" key="1">
    <citation type="submission" date="2018-06" db="EMBL/GenBank/DDBJ databases">
        <title>Genomic Encyclopedia of Type Strains, Phase IV (KMG-IV): sequencing the most valuable type-strain genomes for metagenomic binning, comparative biology and taxonomic classification.</title>
        <authorList>
            <person name="Goeker M."/>
        </authorList>
    </citation>
    <scope>NUCLEOTIDE SEQUENCE [LARGE SCALE GENOMIC DNA]</scope>
    <source>
        <strain evidence="1 2">DSM 25532</strain>
    </source>
</reference>
<protein>
    <submittedName>
        <fullName evidence="1">Uncharacterized protein</fullName>
    </submittedName>
</protein>